<evidence type="ECO:0008006" key="3">
    <source>
        <dbReference type="Google" id="ProtNLM"/>
    </source>
</evidence>
<dbReference type="SUPFAM" id="SSF53474">
    <property type="entry name" value="alpha/beta-Hydrolases"/>
    <property type="match status" value="1"/>
</dbReference>
<evidence type="ECO:0000313" key="2">
    <source>
        <dbReference type="Proteomes" id="UP001548189"/>
    </source>
</evidence>
<proteinExistence type="predicted"/>
<organism evidence="1 2">
    <name type="scientific">Aliikangiella maris</name>
    <dbReference type="NCBI Taxonomy" id="3162458"/>
    <lineage>
        <taxon>Bacteria</taxon>
        <taxon>Pseudomonadati</taxon>
        <taxon>Pseudomonadota</taxon>
        <taxon>Gammaproteobacteria</taxon>
        <taxon>Oceanospirillales</taxon>
        <taxon>Pleioneaceae</taxon>
        <taxon>Aliikangiella</taxon>
    </lineage>
</organism>
<reference evidence="1 2" key="1">
    <citation type="submission" date="2024-06" db="EMBL/GenBank/DDBJ databases">
        <authorList>
            <person name="Li F."/>
        </authorList>
    </citation>
    <scope>NUCLEOTIDE SEQUENCE [LARGE SCALE GENOMIC DNA]</scope>
    <source>
        <strain evidence="1 2">GXAS 311</strain>
    </source>
</reference>
<name>A0ABV2BV92_9GAMM</name>
<dbReference type="RefSeq" id="WP_353896428.1">
    <property type="nucleotide sequence ID" value="NZ_JBEVCJ010000014.1"/>
</dbReference>
<dbReference type="EMBL" id="JBEVCJ010000014">
    <property type="protein sequence ID" value="MET1255842.1"/>
    <property type="molecule type" value="Genomic_DNA"/>
</dbReference>
<accession>A0ABV2BV92</accession>
<comment type="caution">
    <text evidence="1">The sequence shown here is derived from an EMBL/GenBank/DDBJ whole genome shotgun (WGS) entry which is preliminary data.</text>
</comment>
<keyword evidence="2" id="KW-1185">Reference proteome</keyword>
<protein>
    <recommendedName>
        <fullName evidence="3">Serine aminopeptidase S33 domain-containing protein</fullName>
    </recommendedName>
</protein>
<dbReference type="Gene3D" id="3.40.50.1820">
    <property type="entry name" value="alpha/beta hydrolase"/>
    <property type="match status" value="1"/>
</dbReference>
<evidence type="ECO:0000313" key="1">
    <source>
        <dbReference type="EMBL" id="MET1255842.1"/>
    </source>
</evidence>
<sequence>MREIVSIFGRNNNLQGILSLNDQSGKPPIENDTMLVVLNAGTAHKAGPFRLNVDIARYAAKNNINAFRFDLGGLGDSIKVPSALTHEESVLNDIEDALDFLEYKYQAKNFIVIGLCTGAVHSHKMALKDERVIGCIWLDGYGYPTNKFHFLRYAQVAVDPVRLASSVSKRTIGKLFGSKDKAKMLNGESVDEYIWKLPPIEQYIDEMNFLKQRDVKCLYIFTGGINEYYNYEAQFTDVFGDYDFMKNVDIKYIESANHTFVVRRDKQVMLNVIGDWLKKILKVESNTGTANTD</sequence>
<gene>
    <name evidence="1" type="ORF">ABVT43_11950</name>
</gene>
<dbReference type="Proteomes" id="UP001548189">
    <property type="component" value="Unassembled WGS sequence"/>
</dbReference>
<dbReference type="InterPro" id="IPR029058">
    <property type="entry name" value="AB_hydrolase_fold"/>
</dbReference>